<evidence type="ECO:0000313" key="22">
    <source>
        <dbReference type="Proteomes" id="UP000674938"/>
    </source>
</evidence>
<feature type="transmembrane region" description="Helical" evidence="17">
    <location>
        <begin position="102"/>
        <end position="123"/>
    </location>
</feature>
<dbReference type="RefSeq" id="WP_209531821.1">
    <property type="nucleotide sequence ID" value="NZ_JAEEGA010000020.1"/>
</dbReference>
<feature type="transmembrane region" description="Helical" evidence="17">
    <location>
        <begin position="241"/>
        <end position="266"/>
    </location>
</feature>
<accession>A0A940SX29</accession>
<dbReference type="InterPro" id="IPR011297">
    <property type="entry name" value="PTS_IIABC_b_glu"/>
</dbReference>
<dbReference type="Gene3D" id="3.30.1360.60">
    <property type="entry name" value="Glucose permease domain IIB"/>
    <property type="match status" value="1"/>
</dbReference>
<feature type="transmembrane region" description="Helical" evidence="17">
    <location>
        <begin position="316"/>
        <end position="336"/>
    </location>
</feature>
<evidence type="ECO:0000256" key="7">
    <source>
        <dbReference type="ARBA" id="ARBA00022692"/>
    </source>
</evidence>
<feature type="transmembrane region" description="Helical" evidence="17">
    <location>
        <begin position="419"/>
        <end position="442"/>
    </location>
</feature>
<dbReference type="InterPro" id="IPR013013">
    <property type="entry name" value="PTS_EIIC_1"/>
</dbReference>
<feature type="domain" description="PTS EIIA type-1" evidence="18">
    <location>
        <begin position="480"/>
        <end position="584"/>
    </location>
</feature>
<dbReference type="PROSITE" id="PS01035">
    <property type="entry name" value="PTS_EIIB_TYPE_1_CYS"/>
    <property type="match status" value="1"/>
</dbReference>
<evidence type="ECO:0000256" key="11">
    <source>
        <dbReference type="ARBA" id="ARBA00044053"/>
    </source>
</evidence>
<evidence type="ECO:0000256" key="9">
    <source>
        <dbReference type="ARBA" id="ARBA00022989"/>
    </source>
</evidence>
<dbReference type="EC" id="2.7.1.211" evidence="11"/>
<evidence type="ECO:0000256" key="8">
    <source>
        <dbReference type="ARBA" id="ARBA00022777"/>
    </source>
</evidence>
<organism evidence="21 22">
    <name type="scientific">Vagococcus allomyrinae</name>
    <dbReference type="NCBI Taxonomy" id="2794353"/>
    <lineage>
        <taxon>Bacteria</taxon>
        <taxon>Bacillati</taxon>
        <taxon>Bacillota</taxon>
        <taxon>Bacilli</taxon>
        <taxon>Lactobacillales</taxon>
        <taxon>Enterococcaceae</taxon>
        <taxon>Vagococcus</taxon>
    </lineage>
</organism>
<dbReference type="SUPFAM" id="SSF51261">
    <property type="entry name" value="Duplicated hybrid motif"/>
    <property type="match status" value="1"/>
</dbReference>
<keyword evidence="22" id="KW-1185">Reference proteome</keyword>
<keyword evidence="6" id="KW-0598">Phosphotransferase system</keyword>
<protein>
    <recommendedName>
        <fullName evidence="14">PTS system sucrose-specific EIIBCA component</fullName>
        <ecNumber evidence="11">2.7.1.211</ecNumber>
    </recommendedName>
    <alternativeName>
        <fullName evidence="15">EIIBCA-Scr</fullName>
    </alternativeName>
</protein>
<dbReference type="Pfam" id="PF02378">
    <property type="entry name" value="PTS_EIIC"/>
    <property type="match status" value="1"/>
</dbReference>
<dbReference type="NCBIfam" id="TIGR01995">
    <property type="entry name" value="PTS-II-ABC-beta"/>
    <property type="match status" value="1"/>
</dbReference>
<keyword evidence="3" id="KW-1003">Cell membrane</keyword>
<feature type="active site" description="Phosphocysteine intermediate; for EIIB activity" evidence="16">
    <location>
        <position position="27"/>
    </location>
</feature>
<proteinExistence type="predicted"/>
<dbReference type="Gene3D" id="2.70.70.10">
    <property type="entry name" value="Glucose Permease (Domain IIA)"/>
    <property type="match status" value="1"/>
</dbReference>
<feature type="transmembrane region" description="Helical" evidence="17">
    <location>
        <begin position="202"/>
        <end position="221"/>
    </location>
</feature>
<reference evidence="21" key="1">
    <citation type="submission" date="2020-12" db="EMBL/GenBank/DDBJ databases">
        <title>Vagococcus allomyrinae sp. nov. and Enterococcus lavae sp. nov., isolated from the larvae of Allomyrina dichotoma.</title>
        <authorList>
            <person name="Lee S.D."/>
        </authorList>
    </citation>
    <scope>NUCLEOTIDE SEQUENCE</scope>
    <source>
        <strain evidence="21">BWB3-3</strain>
    </source>
</reference>
<dbReference type="GO" id="GO:0016301">
    <property type="term" value="F:kinase activity"/>
    <property type="evidence" value="ECO:0007669"/>
    <property type="project" value="UniProtKB-KW"/>
</dbReference>
<evidence type="ECO:0000256" key="5">
    <source>
        <dbReference type="ARBA" id="ARBA00022679"/>
    </source>
</evidence>
<dbReference type="PANTHER" id="PTHR30175">
    <property type="entry name" value="PHOSPHOTRANSFERASE SYSTEM TRANSPORT PROTEIN"/>
    <property type="match status" value="1"/>
</dbReference>
<feature type="transmembrane region" description="Helical" evidence="17">
    <location>
        <begin position="374"/>
        <end position="399"/>
    </location>
</feature>
<evidence type="ECO:0000256" key="13">
    <source>
        <dbReference type="ARBA" id="ARBA00048931"/>
    </source>
</evidence>
<comment type="subcellular location">
    <subcellularLocation>
        <location evidence="1">Cell membrane</location>
        <topology evidence="1">Multi-pass membrane protein</topology>
    </subcellularLocation>
</comment>
<evidence type="ECO:0000256" key="6">
    <source>
        <dbReference type="ARBA" id="ARBA00022683"/>
    </source>
</evidence>
<dbReference type="InterPro" id="IPR001996">
    <property type="entry name" value="PTS_IIB_1"/>
</dbReference>
<keyword evidence="2" id="KW-0813">Transport</keyword>
<feature type="transmembrane region" description="Helical" evidence="17">
    <location>
        <begin position="143"/>
        <end position="163"/>
    </location>
</feature>
<keyword evidence="7 17" id="KW-0812">Transmembrane</keyword>
<evidence type="ECO:0000256" key="2">
    <source>
        <dbReference type="ARBA" id="ARBA00022448"/>
    </source>
</evidence>
<evidence type="ECO:0000256" key="12">
    <source>
        <dbReference type="ARBA" id="ARBA00045139"/>
    </source>
</evidence>
<dbReference type="AlphaFoldDB" id="A0A940SX29"/>
<dbReference type="NCBIfam" id="TIGR00830">
    <property type="entry name" value="PTBA"/>
    <property type="match status" value="1"/>
</dbReference>
<dbReference type="GO" id="GO:0090589">
    <property type="term" value="F:protein-phosphocysteine-trehalose phosphotransferase system transporter activity"/>
    <property type="evidence" value="ECO:0007669"/>
    <property type="project" value="TreeGrafter"/>
</dbReference>
<dbReference type="EMBL" id="JAEEGA010000020">
    <property type="protein sequence ID" value="MBP1043890.1"/>
    <property type="molecule type" value="Genomic_DNA"/>
</dbReference>
<feature type="transmembrane region" description="Helical" evidence="17">
    <location>
        <begin position="175"/>
        <end position="196"/>
    </location>
</feature>
<dbReference type="PROSITE" id="PS51098">
    <property type="entry name" value="PTS_EIIB_TYPE_1"/>
    <property type="match status" value="1"/>
</dbReference>
<dbReference type="Proteomes" id="UP000674938">
    <property type="component" value="Unassembled WGS sequence"/>
</dbReference>
<dbReference type="PROSITE" id="PS51103">
    <property type="entry name" value="PTS_EIIC_TYPE_1"/>
    <property type="match status" value="1"/>
</dbReference>
<dbReference type="InterPro" id="IPR036878">
    <property type="entry name" value="Glu_permease_IIB"/>
</dbReference>
<dbReference type="InterPro" id="IPR050558">
    <property type="entry name" value="PTS_Sugar-Specific_Components"/>
</dbReference>
<evidence type="ECO:0000256" key="1">
    <source>
        <dbReference type="ARBA" id="ARBA00004651"/>
    </source>
</evidence>
<dbReference type="GO" id="GO:0005886">
    <property type="term" value="C:plasma membrane"/>
    <property type="evidence" value="ECO:0007669"/>
    <property type="project" value="UniProtKB-SubCell"/>
</dbReference>
<keyword evidence="10 17" id="KW-0472">Membrane</keyword>
<feature type="transmembrane region" description="Helical" evidence="17">
    <location>
        <begin position="348"/>
        <end position="367"/>
    </location>
</feature>
<evidence type="ECO:0000256" key="4">
    <source>
        <dbReference type="ARBA" id="ARBA00022597"/>
    </source>
</evidence>
<dbReference type="FunFam" id="3.30.1360.60:FF:000001">
    <property type="entry name" value="PTS system glucose-specific IIBC component PtsG"/>
    <property type="match status" value="1"/>
</dbReference>
<evidence type="ECO:0000256" key="3">
    <source>
        <dbReference type="ARBA" id="ARBA00022475"/>
    </source>
</evidence>
<dbReference type="Pfam" id="PF00358">
    <property type="entry name" value="PTS_EIIA_1"/>
    <property type="match status" value="1"/>
</dbReference>
<dbReference type="InterPro" id="IPR018113">
    <property type="entry name" value="PTrfase_EIIB_Cys"/>
</dbReference>
<evidence type="ECO:0000259" key="18">
    <source>
        <dbReference type="PROSITE" id="PS51093"/>
    </source>
</evidence>
<dbReference type="PROSITE" id="PS51093">
    <property type="entry name" value="PTS_EIIA_TYPE_1"/>
    <property type="match status" value="1"/>
</dbReference>
<keyword evidence="8" id="KW-0418">Kinase</keyword>
<dbReference type="Pfam" id="PF00367">
    <property type="entry name" value="PTS_EIIB"/>
    <property type="match status" value="1"/>
</dbReference>
<evidence type="ECO:0000256" key="10">
    <source>
        <dbReference type="ARBA" id="ARBA00023136"/>
    </source>
</evidence>
<dbReference type="InterPro" id="IPR003352">
    <property type="entry name" value="PTS_EIIC"/>
</dbReference>
<keyword evidence="9 17" id="KW-1133">Transmembrane helix</keyword>
<feature type="transmembrane region" description="Helical" evidence="17">
    <location>
        <begin position="272"/>
        <end position="296"/>
    </location>
</feature>
<evidence type="ECO:0000256" key="14">
    <source>
        <dbReference type="ARBA" id="ARBA00074554"/>
    </source>
</evidence>
<dbReference type="FunFam" id="2.70.70.10:FF:000001">
    <property type="entry name" value="PTS system glucose-specific IIA component"/>
    <property type="match status" value="1"/>
</dbReference>
<evidence type="ECO:0000259" key="20">
    <source>
        <dbReference type="PROSITE" id="PS51103"/>
    </source>
</evidence>
<dbReference type="SUPFAM" id="SSF55604">
    <property type="entry name" value="Glucose permease domain IIB"/>
    <property type="match status" value="1"/>
</dbReference>
<feature type="domain" description="PTS EIIC type-1" evidence="20">
    <location>
        <begin position="104"/>
        <end position="453"/>
    </location>
</feature>
<keyword evidence="4 21" id="KW-0762">Sugar transport</keyword>
<dbReference type="CDD" id="cd00212">
    <property type="entry name" value="PTS_IIB_glc"/>
    <property type="match status" value="1"/>
</dbReference>
<dbReference type="GO" id="GO:0008982">
    <property type="term" value="F:protein-N(PI)-phosphohistidine-sugar phosphotransferase activity"/>
    <property type="evidence" value="ECO:0007669"/>
    <property type="project" value="InterPro"/>
</dbReference>
<comment type="catalytic activity">
    <reaction evidence="13">
        <text>N(pros)-phospho-L-histidyl-[protein](out) + sucrose = sucrose 6(G)-phosphate(in) + L-histidyl-[protein]</text>
        <dbReference type="Rhea" id="RHEA:49236"/>
        <dbReference type="Rhea" id="RHEA-COMP:9745"/>
        <dbReference type="Rhea" id="RHEA-COMP:9746"/>
        <dbReference type="ChEBI" id="CHEBI:17992"/>
        <dbReference type="ChEBI" id="CHEBI:29979"/>
        <dbReference type="ChEBI" id="CHEBI:64837"/>
        <dbReference type="ChEBI" id="CHEBI:91002"/>
        <dbReference type="EC" id="2.7.1.211"/>
    </reaction>
</comment>
<name>A0A940SX29_9ENTE</name>
<comment type="function">
    <text evidence="12">The phosphoenolpyruvate-dependent sugar phosphotransferase system (sugar PTS), a major carbohydrate active transport system, catalyzes the phosphorylation of incoming sugar substrates concomitantly with their translocation across the cell membrane. This system is involved in sucrose transport.</text>
</comment>
<evidence type="ECO:0000256" key="15">
    <source>
        <dbReference type="ARBA" id="ARBA00081008"/>
    </source>
</evidence>
<feature type="domain" description="PTS EIIB type-1" evidence="19">
    <location>
        <begin position="5"/>
        <end position="87"/>
    </location>
</feature>
<dbReference type="InterPro" id="IPR001127">
    <property type="entry name" value="PTS_EIIA_1_perm"/>
</dbReference>
<gene>
    <name evidence="21" type="ORF">I6N95_22945</name>
</gene>
<evidence type="ECO:0000256" key="17">
    <source>
        <dbReference type="SAM" id="Phobius"/>
    </source>
</evidence>
<comment type="caution">
    <text evidence="21">The sequence shown here is derived from an EMBL/GenBank/DDBJ whole genome shotgun (WGS) entry which is preliminary data.</text>
</comment>
<dbReference type="GO" id="GO:0015771">
    <property type="term" value="P:trehalose transport"/>
    <property type="evidence" value="ECO:0007669"/>
    <property type="project" value="TreeGrafter"/>
</dbReference>
<evidence type="ECO:0000256" key="16">
    <source>
        <dbReference type="PROSITE-ProRule" id="PRU00421"/>
    </source>
</evidence>
<dbReference type="PANTHER" id="PTHR30175:SF1">
    <property type="entry name" value="PTS SYSTEM ARBUTIN-, CELLOBIOSE-, AND SALICIN-SPECIFIC EIIBC COMPONENT-RELATED"/>
    <property type="match status" value="1"/>
</dbReference>
<evidence type="ECO:0000313" key="21">
    <source>
        <dbReference type="EMBL" id="MBP1043890.1"/>
    </source>
</evidence>
<dbReference type="GO" id="GO:0009401">
    <property type="term" value="P:phosphoenolpyruvate-dependent sugar phosphotransferase system"/>
    <property type="evidence" value="ECO:0007669"/>
    <property type="project" value="UniProtKB-KW"/>
</dbReference>
<dbReference type="PROSITE" id="PS00371">
    <property type="entry name" value="PTS_EIIA_TYPE_1_HIS"/>
    <property type="match status" value="1"/>
</dbReference>
<sequence>MEKYNQLATDIIANVGGKENIISLAHCVTRLRFNLKDEALANDEVLKNMDGVVTVMKAGGQYQVVIGNHVPDVYKVVREQAGISDESDAAAIGKKMSFKDKFFDLITGIMMPSIAILSASGIIKGLNTVLAISGVYTMDSSYYMLINAIGDAMFYFFPVILGYNTARKLKSNPILGIVIGAALCYPTINGVDLGFFGFNVNATYTSSVLPVILIVALAAPLERFFNKVIPDVIKTFMVPMLVMLIAIPLGFIVIGPVANLIGVLIGEVINSIIGFSPIIGGLIVGASWQVLVLFGVHMMMIVPSMMNVMSGTPDTFMAMISVVSFAQTAVVLAIWLKTKNQKLKNIAFPAWISGIFGVTEPAIYGITLPRIKMFVISCIGGAVGGAVAGFFNLKVYTMAGLGIFSLPGFIDTEAGSMTGVVQVCIAIVIAMVISFGLAYAMYKDDAVAEPVAATEKVSVKKEVLMSPIKGSVMPLSQVADDAFAQEVMGKGLAIEPIEGKVYAPCNGTVMTVFPTKHAIGIISDNGCEILIHLGMDTVKLDGKYFESHVVQGEKVTTGDLLVSFDLEAIKKEGYSMETPVIITNTADYLDIIPMNSKNILAGSEMLTLLI</sequence>
<keyword evidence="5" id="KW-0808">Transferase</keyword>
<dbReference type="InterPro" id="IPR011055">
    <property type="entry name" value="Dup_hybrid_motif"/>
</dbReference>
<evidence type="ECO:0000259" key="19">
    <source>
        <dbReference type="PROSITE" id="PS51098"/>
    </source>
</evidence>